<dbReference type="OrthoDB" id="2720271at2"/>
<dbReference type="RefSeq" id="WP_090839325.1">
    <property type="nucleotide sequence ID" value="NZ_FNIL01000001.1"/>
</dbReference>
<keyword evidence="2" id="KW-1185">Reference proteome</keyword>
<reference evidence="2" key="1">
    <citation type="submission" date="2016-10" db="EMBL/GenBank/DDBJ databases">
        <authorList>
            <person name="Varghese N."/>
            <person name="Submissions S."/>
        </authorList>
    </citation>
    <scope>NUCLEOTIDE SEQUENCE [LARGE SCALE GENOMIC DNA]</scope>
    <source>
        <strain evidence="2">CGMCC 1.10369</strain>
    </source>
</reference>
<evidence type="ECO:0000313" key="2">
    <source>
        <dbReference type="Proteomes" id="UP000198778"/>
    </source>
</evidence>
<protein>
    <submittedName>
        <fullName evidence="1">Uncharacterized protein</fullName>
    </submittedName>
</protein>
<sequence length="124" mass="14430">MNNSRYEFIRAQLLRTLPAEDRKIFFMHEKLESMLADKAATEEEFFSLLVSNSPVIQTAAAFSLPADFVFEKVQFIEQKLHELTEETLKQALIFETSSNLSYEENMKGSKRHFQLNVPAFSFKK</sequence>
<dbReference type="STRING" id="745820.SAMN04488053_1018"/>
<dbReference type="AlphaFoldDB" id="A0A1G9ZB93"/>
<organism evidence="1 2">
    <name type="scientific">Alkalicoccus daliensis</name>
    <dbReference type="NCBI Taxonomy" id="745820"/>
    <lineage>
        <taxon>Bacteria</taxon>
        <taxon>Bacillati</taxon>
        <taxon>Bacillota</taxon>
        <taxon>Bacilli</taxon>
        <taxon>Bacillales</taxon>
        <taxon>Bacillaceae</taxon>
        <taxon>Alkalicoccus</taxon>
    </lineage>
</organism>
<accession>A0A1G9ZB93</accession>
<dbReference type="Proteomes" id="UP000198778">
    <property type="component" value="Unassembled WGS sequence"/>
</dbReference>
<proteinExistence type="predicted"/>
<dbReference type="EMBL" id="FNIL01000001">
    <property type="protein sequence ID" value="SDN17896.1"/>
    <property type="molecule type" value="Genomic_DNA"/>
</dbReference>
<gene>
    <name evidence="1" type="ORF">SAMN04488053_1018</name>
</gene>
<evidence type="ECO:0000313" key="1">
    <source>
        <dbReference type="EMBL" id="SDN17896.1"/>
    </source>
</evidence>
<name>A0A1G9ZB93_9BACI</name>